<evidence type="ECO:0000313" key="1">
    <source>
        <dbReference type="EMBL" id="RUO55675.1"/>
    </source>
</evidence>
<dbReference type="Proteomes" id="UP000287649">
    <property type="component" value="Unassembled WGS sequence"/>
</dbReference>
<dbReference type="GO" id="GO:0097163">
    <property type="term" value="F:sulfur carrier activity"/>
    <property type="evidence" value="ECO:0007669"/>
    <property type="project" value="TreeGrafter"/>
</dbReference>
<dbReference type="PANTHER" id="PTHR34874">
    <property type="entry name" value="PROTEIN YCHN"/>
    <property type="match status" value="1"/>
</dbReference>
<dbReference type="GO" id="GO:0016740">
    <property type="term" value="F:transferase activity"/>
    <property type="evidence" value="ECO:0007669"/>
    <property type="project" value="UniProtKB-KW"/>
</dbReference>
<evidence type="ECO:0000313" key="2">
    <source>
        <dbReference type="Proteomes" id="UP000287649"/>
    </source>
</evidence>
<protein>
    <submittedName>
        <fullName evidence="1">Sulfurtransferase TusD</fullName>
    </submittedName>
</protein>
<keyword evidence="1" id="KW-0808">Transferase</keyword>
<keyword evidence="2" id="KW-1185">Reference proteome</keyword>
<comment type="caution">
    <text evidence="1">The sequence shown here is derived from an EMBL/GenBank/DDBJ whole genome shotgun (WGS) entry which is preliminary data.</text>
</comment>
<dbReference type="Pfam" id="PF02635">
    <property type="entry name" value="DsrE"/>
    <property type="match status" value="1"/>
</dbReference>
<name>A0A432Y3Z0_9GAMM</name>
<organism evidence="1 2">
    <name type="scientific">Pseudidiomarina homiensis</name>
    <dbReference type="NCBI Taxonomy" id="364198"/>
    <lineage>
        <taxon>Bacteria</taxon>
        <taxon>Pseudomonadati</taxon>
        <taxon>Pseudomonadota</taxon>
        <taxon>Gammaproteobacteria</taxon>
        <taxon>Alteromonadales</taxon>
        <taxon>Idiomarinaceae</taxon>
        <taxon>Pseudidiomarina</taxon>
    </lineage>
</organism>
<dbReference type="Gene3D" id="3.40.1260.10">
    <property type="entry name" value="DsrEFH-like"/>
    <property type="match status" value="1"/>
</dbReference>
<dbReference type="InterPro" id="IPR027396">
    <property type="entry name" value="DsrEFH-like"/>
</dbReference>
<reference evidence="2" key="1">
    <citation type="journal article" date="2018" name="Front. Microbiol.">
        <title>Genome-Based Analysis Reveals the Taxonomy and Diversity of the Family Idiomarinaceae.</title>
        <authorList>
            <person name="Liu Y."/>
            <person name="Lai Q."/>
            <person name="Shao Z."/>
        </authorList>
    </citation>
    <scope>NUCLEOTIDE SEQUENCE [LARGE SCALE GENOMIC DNA]</scope>
    <source>
        <strain evidence="2">PO-M2</strain>
    </source>
</reference>
<accession>A0A432Y3Z0</accession>
<dbReference type="InterPro" id="IPR003787">
    <property type="entry name" value="Sulphur_relay_DsrE/F-like"/>
</dbReference>
<dbReference type="EMBL" id="PIPX01000001">
    <property type="protein sequence ID" value="RUO55675.1"/>
    <property type="molecule type" value="Genomic_DNA"/>
</dbReference>
<dbReference type="AlphaFoldDB" id="A0A432Y3Z0"/>
<dbReference type="PANTHER" id="PTHR34874:SF3">
    <property type="entry name" value="SULFURTRANSFERASE TUSD"/>
    <property type="match status" value="1"/>
</dbReference>
<sequence>MTNKLVTDIVLSVHSAPDDSRSLLAFHYAQAALTLGHRIQQVFFYEAGVLHGQHMGTQVTPVAAEWLKLATQHDIPLVLCATVVEQDYQLSEADLHDGFALGGLTEFSMAAAKAERVMQF</sequence>
<dbReference type="GO" id="GO:1990228">
    <property type="term" value="C:sulfurtransferase complex"/>
    <property type="evidence" value="ECO:0007669"/>
    <property type="project" value="TreeGrafter"/>
</dbReference>
<dbReference type="GO" id="GO:0002143">
    <property type="term" value="P:tRNA wobble position uridine thiolation"/>
    <property type="evidence" value="ECO:0007669"/>
    <property type="project" value="TreeGrafter"/>
</dbReference>
<dbReference type="SUPFAM" id="SSF75169">
    <property type="entry name" value="DsrEFH-like"/>
    <property type="match status" value="1"/>
</dbReference>
<proteinExistence type="predicted"/>
<gene>
    <name evidence="1" type="ORF">CWI70_02485</name>
</gene>